<dbReference type="GO" id="GO:0003723">
    <property type="term" value="F:RNA binding"/>
    <property type="evidence" value="ECO:0007669"/>
    <property type="project" value="InterPro"/>
</dbReference>
<feature type="repeat" description="PPR" evidence="2">
    <location>
        <begin position="191"/>
        <end position="225"/>
    </location>
</feature>
<dbReference type="InterPro" id="IPR046848">
    <property type="entry name" value="E_motif"/>
</dbReference>
<feature type="repeat" description="PPR" evidence="2">
    <location>
        <begin position="424"/>
        <end position="458"/>
    </location>
</feature>
<evidence type="ECO:0000256" key="2">
    <source>
        <dbReference type="PROSITE-ProRule" id="PRU00708"/>
    </source>
</evidence>
<dbReference type="NCBIfam" id="TIGR00756">
    <property type="entry name" value="PPR"/>
    <property type="match status" value="4"/>
</dbReference>
<dbReference type="Pfam" id="PF20431">
    <property type="entry name" value="E_motif"/>
    <property type="match status" value="1"/>
</dbReference>
<dbReference type="PANTHER" id="PTHR47926">
    <property type="entry name" value="PENTATRICOPEPTIDE REPEAT-CONTAINING PROTEIN"/>
    <property type="match status" value="1"/>
</dbReference>
<sequence>MLRPKHCIELFRLLRRVRASFVHTNHFISIDYRTQCVIPLIGRIVTADHFCQLHCHLIVTGIIADGFLASKLLASPALPDLHHAHKVFRQIERPNLFSWNTMINVARSEPTWPFSLYREMRVAGISPDSHTFLFLIRACIARSDGEQAHCNVVKMGFGSSEFVACGIIGFYVGCGIVDCARRLFDEIPQRGIVMWTSMIRGYVCENQYMEALELFSDMETAGVVPDAVTMATILPACCQLKELSVVRKLHGSIRKRGFETDAFVAIELSGVYADCEDLESSFQVFYEMPHKDVVAWNSMIHQCVKSGATDMACDLFGKMVKKDIISWNTLIAGLAGAGRHKQALALFNDMGLSGVKPNSVTMLPVLSSCAGLGALGMGMWVHSFIEKNSLNLDGFLDCAIIDMYSKCGSVDRALQIFSKVHKRGLLTWTSMICGLAMHGRGQDALHLFSCMQQLDVKPDGVTFLGLLSACAHAGLTSEGRRLFYMMEKMYEIRPEIEHYGCMVDIFGRAGRLTEAHQLISEMPFEPNPVIWGALLSACRVHNNVELGEIAAERLLELDPTDCGIHVLLSNIYAEAAKWDGVRRLRKEQKTKGKRKAPGCSSIDVDGIVHEFLAGDDSHSQLEEIHSLLEMIDKQMCFPTDVNVLYLKLA</sequence>
<dbReference type="Pfam" id="PF01535">
    <property type="entry name" value="PPR"/>
    <property type="match status" value="2"/>
</dbReference>
<feature type="repeat" description="PPR" evidence="2">
    <location>
        <begin position="292"/>
        <end position="322"/>
    </location>
</feature>
<protein>
    <recommendedName>
        <fullName evidence="4">DYW domain-containing protein</fullName>
    </recommendedName>
</protein>
<dbReference type="Gramene" id="NC1G0108120.1">
    <property type="protein sequence ID" value="NC1G0108120.1:cds"/>
    <property type="gene ID" value="NC1G0108120"/>
</dbReference>
<dbReference type="AlphaFoldDB" id="A0A5K0VCN2"/>
<dbReference type="EMBL" id="LR721774">
    <property type="protein sequence ID" value="VVV38930.1"/>
    <property type="molecule type" value="Genomic_DNA"/>
</dbReference>
<evidence type="ECO:0000313" key="3">
    <source>
        <dbReference type="EMBL" id="VVV38930.1"/>
    </source>
</evidence>
<dbReference type="InterPro" id="IPR002885">
    <property type="entry name" value="PPR_rpt"/>
</dbReference>
<gene>
    <name evidence="3" type="ORF">NYM_LOCUS1273</name>
</gene>
<dbReference type="Gene3D" id="1.25.40.10">
    <property type="entry name" value="Tetratricopeptide repeat domain"/>
    <property type="match status" value="4"/>
</dbReference>
<dbReference type="PROSITE" id="PS51375">
    <property type="entry name" value="PPR"/>
    <property type="match status" value="4"/>
</dbReference>
<dbReference type="OrthoDB" id="185373at2759"/>
<organism evidence="3">
    <name type="scientific">Nymphaea colorata</name>
    <name type="common">pocket water lily</name>
    <dbReference type="NCBI Taxonomy" id="210225"/>
    <lineage>
        <taxon>Eukaryota</taxon>
        <taxon>Viridiplantae</taxon>
        <taxon>Streptophyta</taxon>
        <taxon>Embryophyta</taxon>
        <taxon>Tracheophyta</taxon>
        <taxon>Spermatophyta</taxon>
        <taxon>Magnoliopsida</taxon>
        <taxon>Nymphaeales</taxon>
        <taxon>Nymphaeaceae</taxon>
        <taxon>Nymphaea</taxon>
    </lineage>
</organism>
<evidence type="ECO:0000256" key="1">
    <source>
        <dbReference type="ARBA" id="ARBA00022737"/>
    </source>
</evidence>
<proteinExistence type="predicted"/>
<feature type="repeat" description="PPR" evidence="2">
    <location>
        <begin position="323"/>
        <end position="357"/>
    </location>
</feature>
<accession>A0A5K0VCN2</accession>
<dbReference type="GO" id="GO:0009451">
    <property type="term" value="P:RNA modification"/>
    <property type="evidence" value="ECO:0007669"/>
    <property type="project" value="InterPro"/>
</dbReference>
<dbReference type="Pfam" id="PF13041">
    <property type="entry name" value="PPR_2"/>
    <property type="match status" value="3"/>
</dbReference>
<evidence type="ECO:0008006" key="4">
    <source>
        <dbReference type="Google" id="ProtNLM"/>
    </source>
</evidence>
<name>A0A5K0VCN2_9MAGN</name>
<dbReference type="PANTHER" id="PTHR47926:SF340">
    <property type="entry name" value="PENTATRICOPEPTIDE REPEAT-CONTAINING PROTEIN"/>
    <property type="match status" value="1"/>
</dbReference>
<dbReference type="FunFam" id="1.25.40.10:FF:000073">
    <property type="entry name" value="Pentatricopeptide repeat-containing protein chloroplastic"/>
    <property type="match status" value="1"/>
</dbReference>
<reference evidence="3" key="1">
    <citation type="submission" date="2019-09" db="EMBL/GenBank/DDBJ databases">
        <authorList>
            <person name="Zhang L."/>
        </authorList>
    </citation>
    <scope>NUCLEOTIDE SEQUENCE</scope>
</reference>
<dbReference type="InterPro" id="IPR046960">
    <property type="entry name" value="PPR_At4g14850-like_plant"/>
</dbReference>
<dbReference type="FunFam" id="1.25.40.10:FF:000184">
    <property type="entry name" value="Pentatricopeptide repeat-containing protein, chloroplastic"/>
    <property type="match status" value="1"/>
</dbReference>
<dbReference type="InterPro" id="IPR011990">
    <property type="entry name" value="TPR-like_helical_dom_sf"/>
</dbReference>
<dbReference type="OMA" id="SMIRTMP"/>
<keyword evidence="1" id="KW-0677">Repeat</keyword>